<name>A0A3M5V053_PSESX</name>
<organism evidence="1 2">
    <name type="scientific">Pseudomonas syringae pv. avii</name>
    <dbReference type="NCBI Taxonomy" id="663959"/>
    <lineage>
        <taxon>Bacteria</taxon>
        <taxon>Pseudomonadati</taxon>
        <taxon>Pseudomonadota</taxon>
        <taxon>Gammaproteobacteria</taxon>
        <taxon>Pseudomonadales</taxon>
        <taxon>Pseudomonadaceae</taxon>
        <taxon>Pseudomonas</taxon>
        <taxon>Pseudomonas syringae</taxon>
    </lineage>
</organism>
<proteinExistence type="predicted"/>
<reference evidence="1 2" key="1">
    <citation type="submission" date="2018-08" db="EMBL/GenBank/DDBJ databases">
        <title>Recombination of ecologically and evolutionarily significant loci maintains genetic cohesion in the Pseudomonas syringae species complex.</title>
        <authorList>
            <person name="Dillon M."/>
            <person name="Thakur S."/>
            <person name="Almeida R.N.D."/>
            <person name="Weir B.S."/>
            <person name="Guttman D.S."/>
        </authorList>
    </citation>
    <scope>NUCLEOTIDE SEQUENCE [LARGE SCALE GENOMIC DNA]</scope>
    <source>
        <strain evidence="1 2">ICMP 14479</strain>
    </source>
</reference>
<evidence type="ECO:0000313" key="2">
    <source>
        <dbReference type="Proteomes" id="UP000280395"/>
    </source>
</evidence>
<evidence type="ECO:0000313" key="1">
    <source>
        <dbReference type="EMBL" id="RMU51174.1"/>
    </source>
</evidence>
<gene>
    <name evidence="1" type="ORF">ALP29_200147</name>
</gene>
<dbReference type="Proteomes" id="UP000280395">
    <property type="component" value="Unassembled WGS sequence"/>
</dbReference>
<dbReference type="EMBL" id="RBUA01001015">
    <property type="protein sequence ID" value="RMU51174.1"/>
    <property type="molecule type" value="Genomic_DNA"/>
</dbReference>
<accession>A0A3M5V053</accession>
<sequence length="79" mass="8418">MVINRRGIVTGAYGFLSIVPAQGGEFFLIGVGPLDLLCVRKGKGFFMIGTVHGDDLFHAVDVGPNLAVGVFELRQVGRT</sequence>
<protein>
    <submittedName>
        <fullName evidence="1">Uncharacterized protein</fullName>
    </submittedName>
</protein>
<comment type="caution">
    <text evidence="1">The sequence shown here is derived from an EMBL/GenBank/DDBJ whole genome shotgun (WGS) entry which is preliminary data.</text>
</comment>
<dbReference type="AlphaFoldDB" id="A0A3M5V053"/>